<dbReference type="EMBL" id="JAULSV010000005">
    <property type="protein sequence ID" value="KAK0643774.1"/>
    <property type="molecule type" value="Genomic_DNA"/>
</dbReference>
<organism evidence="2 3">
    <name type="scientific">Cercophora newfieldiana</name>
    <dbReference type="NCBI Taxonomy" id="92897"/>
    <lineage>
        <taxon>Eukaryota</taxon>
        <taxon>Fungi</taxon>
        <taxon>Dikarya</taxon>
        <taxon>Ascomycota</taxon>
        <taxon>Pezizomycotina</taxon>
        <taxon>Sordariomycetes</taxon>
        <taxon>Sordariomycetidae</taxon>
        <taxon>Sordariales</taxon>
        <taxon>Lasiosphaeriaceae</taxon>
        <taxon>Cercophora</taxon>
    </lineage>
</organism>
<evidence type="ECO:0000259" key="1">
    <source>
        <dbReference type="Pfam" id="PF06985"/>
    </source>
</evidence>
<gene>
    <name evidence="2" type="ORF">B0T16DRAFT_459881</name>
</gene>
<dbReference type="Proteomes" id="UP001174936">
    <property type="component" value="Unassembled WGS sequence"/>
</dbReference>
<dbReference type="PANTHER" id="PTHR24148:SF73">
    <property type="entry name" value="HET DOMAIN PROTEIN (AFU_ORTHOLOGUE AFUA_8G01020)"/>
    <property type="match status" value="1"/>
</dbReference>
<comment type="caution">
    <text evidence="2">The sequence shown here is derived from an EMBL/GenBank/DDBJ whole genome shotgun (WGS) entry which is preliminary data.</text>
</comment>
<dbReference type="Pfam" id="PF06985">
    <property type="entry name" value="HET"/>
    <property type="match status" value="1"/>
</dbReference>
<dbReference type="InterPro" id="IPR010730">
    <property type="entry name" value="HET"/>
</dbReference>
<proteinExistence type="predicted"/>
<feature type="domain" description="Heterokaryon incompatibility" evidence="1">
    <location>
        <begin position="77"/>
        <end position="155"/>
    </location>
</feature>
<keyword evidence="3" id="KW-1185">Reference proteome</keyword>
<protein>
    <recommendedName>
        <fullName evidence="1">Heterokaryon incompatibility domain-containing protein</fullName>
    </recommendedName>
</protein>
<dbReference type="InterPro" id="IPR052895">
    <property type="entry name" value="HetReg/Transcr_Mod"/>
</dbReference>
<sequence>MADENGGLYPSAKLDTSQLQIRLLAILAGKDEEEISCRLHTANANNTGEYEALSYAWGAPGSPKQITINDRPFWRDIHERNHQVQQMADVYSRAKQAVAWLGRSTTCSDKAAAFLREAYISGPLGRNGLKSECRWHDVATLCERNYWGRLWIIQEICLAPRVVVVCGAQQIPWAVFAALRRDRCSIWPKDLTTSERDFMQSYPARIDEQRTNYQRTRQFSSLWTLLETFQASKCQDFYDKVYGLMALSTDCGHRGIPVDYSRPIGLLYQDIMRFYQRQYRNVPSSSAGAQLMKLSEFLQNFLRLPARLRSGFNPEPPKHLFRIPVCKALMIQGFEPSLGSDFLTSTQRSLRPRQVAWALSDHRLVGSHDGNAFTGSVNCHGLQIPDTWMQQDVRPAKVATIFRAHPLGPIPASQGEKMTWSYGIAPPGAKPGDIVCCFVESHVAVVVRPDTGRVVGRAFFDPVPVDEYDGVMNVLARDRKVETTHAHAGRKGAEHWPATLMIGLESLRVLSWREDRTAPKMEFGKPRHVLGFNRFIGRIPIG</sequence>
<dbReference type="PANTHER" id="PTHR24148">
    <property type="entry name" value="ANKYRIN REPEAT DOMAIN-CONTAINING PROTEIN 39 HOMOLOG-RELATED"/>
    <property type="match status" value="1"/>
</dbReference>
<evidence type="ECO:0000313" key="2">
    <source>
        <dbReference type="EMBL" id="KAK0643774.1"/>
    </source>
</evidence>
<accession>A0AA40CNR2</accession>
<evidence type="ECO:0000313" key="3">
    <source>
        <dbReference type="Proteomes" id="UP001174936"/>
    </source>
</evidence>
<dbReference type="AlphaFoldDB" id="A0AA40CNR2"/>
<name>A0AA40CNR2_9PEZI</name>
<reference evidence="2" key="1">
    <citation type="submission" date="2023-06" db="EMBL/GenBank/DDBJ databases">
        <title>Genome-scale phylogeny and comparative genomics of the fungal order Sordariales.</title>
        <authorList>
            <consortium name="Lawrence Berkeley National Laboratory"/>
            <person name="Hensen N."/>
            <person name="Bonometti L."/>
            <person name="Westerberg I."/>
            <person name="Brannstrom I.O."/>
            <person name="Guillou S."/>
            <person name="Cros-Aarteil S."/>
            <person name="Calhoun S."/>
            <person name="Haridas S."/>
            <person name="Kuo A."/>
            <person name="Mondo S."/>
            <person name="Pangilinan J."/>
            <person name="Riley R."/>
            <person name="Labutti K."/>
            <person name="Andreopoulos B."/>
            <person name="Lipzen A."/>
            <person name="Chen C."/>
            <person name="Yanf M."/>
            <person name="Daum C."/>
            <person name="Ng V."/>
            <person name="Clum A."/>
            <person name="Steindorff A."/>
            <person name="Ohm R."/>
            <person name="Martin F."/>
            <person name="Silar P."/>
            <person name="Natvig D."/>
            <person name="Lalanne C."/>
            <person name="Gautier V."/>
            <person name="Ament-Velasquez S.L."/>
            <person name="Kruys A."/>
            <person name="Hutchinson M.I."/>
            <person name="Powell A.J."/>
            <person name="Barry K."/>
            <person name="Miller A.N."/>
            <person name="Grigoriev I.V."/>
            <person name="Debuchy R."/>
            <person name="Gladieux P."/>
            <person name="Thoren M.H."/>
            <person name="Johannesson H."/>
        </authorList>
    </citation>
    <scope>NUCLEOTIDE SEQUENCE</scope>
    <source>
        <strain evidence="2">SMH2532-1</strain>
    </source>
</reference>